<dbReference type="InterPro" id="IPR046461">
    <property type="entry name" value="TerL_ATPase"/>
</dbReference>
<dbReference type="EMBL" id="BARW01011142">
    <property type="protein sequence ID" value="GAI84501.1"/>
    <property type="molecule type" value="Genomic_DNA"/>
</dbReference>
<name>X1SZG1_9ZZZZ</name>
<comment type="caution">
    <text evidence="3">The sequence shown here is derived from an EMBL/GenBank/DDBJ whole genome shotgun (WGS) entry which is preliminary data.</text>
</comment>
<evidence type="ECO:0000259" key="2">
    <source>
        <dbReference type="Pfam" id="PF03354"/>
    </source>
</evidence>
<dbReference type="InterPro" id="IPR027417">
    <property type="entry name" value="P-loop_NTPase"/>
</dbReference>
<gene>
    <name evidence="3" type="ORF">S12H4_21617</name>
</gene>
<dbReference type="Pfam" id="PF03354">
    <property type="entry name" value="TerL_ATPase"/>
    <property type="match status" value="1"/>
</dbReference>
<proteinExistence type="predicted"/>
<protein>
    <recommendedName>
        <fullName evidence="2">Terminase large subunit-like ATPase domain-containing protein</fullName>
    </recommendedName>
</protein>
<sequence>GNLDPDKRWPERAKTGESKDFSIPEYQRDIIQFAEKEIYLPEKKEQLIKLERWEREVFTDCFYKNRPRLILISLAKKNGKSTFSAMVLNWFLITQEPGEIYICSNSKDQSNFITYRKIVSMIRKNPRLNEMCRVKTDYIENIKTGTILRCLSSSYRSSAGLNCLLICIDELSSFDTDSLKFFFEEMQLSPVYKYPLILVTSTAGREESGLLWDLIKESEKGNTPENYFYIRQGEKANPSSFVDKKYLDSQEHKP</sequence>
<dbReference type="AlphaFoldDB" id="X1SZG1"/>
<feature type="region of interest" description="Disordered" evidence="1">
    <location>
        <begin position="1"/>
        <end position="20"/>
    </location>
</feature>
<dbReference type="Gene3D" id="3.40.50.300">
    <property type="entry name" value="P-loop containing nucleotide triphosphate hydrolases"/>
    <property type="match status" value="1"/>
</dbReference>
<feature type="domain" description="Terminase large subunit-like ATPase" evidence="2">
    <location>
        <begin position="70"/>
        <end position="217"/>
    </location>
</feature>
<evidence type="ECO:0000313" key="3">
    <source>
        <dbReference type="EMBL" id="GAI84501.1"/>
    </source>
</evidence>
<accession>X1SZG1</accession>
<dbReference type="InterPro" id="IPR005021">
    <property type="entry name" value="Terminase_largesu-like"/>
</dbReference>
<dbReference type="PANTHER" id="PTHR41287:SF1">
    <property type="entry name" value="PROTEIN YMFN"/>
    <property type="match status" value="1"/>
</dbReference>
<feature type="non-terminal residue" evidence="3">
    <location>
        <position position="1"/>
    </location>
</feature>
<evidence type="ECO:0000256" key="1">
    <source>
        <dbReference type="SAM" id="MobiDB-lite"/>
    </source>
</evidence>
<organism evidence="3">
    <name type="scientific">marine sediment metagenome</name>
    <dbReference type="NCBI Taxonomy" id="412755"/>
    <lineage>
        <taxon>unclassified sequences</taxon>
        <taxon>metagenomes</taxon>
        <taxon>ecological metagenomes</taxon>
    </lineage>
</organism>
<dbReference type="PANTHER" id="PTHR41287">
    <property type="match status" value="1"/>
</dbReference>
<feature type="non-terminal residue" evidence="3">
    <location>
        <position position="254"/>
    </location>
</feature>
<reference evidence="3" key="1">
    <citation type="journal article" date="2014" name="Front. Microbiol.">
        <title>High frequency of phylogenetically diverse reductive dehalogenase-homologous genes in deep subseafloor sedimentary metagenomes.</title>
        <authorList>
            <person name="Kawai M."/>
            <person name="Futagami T."/>
            <person name="Toyoda A."/>
            <person name="Takaki Y."/>
            <person name="Nishi S."/>
            <person name="Hori S."/>
            <person name="Arai W."/>
            <person name="Tsubouchi T."/>
            <person name="Morono Y."/>
            <person name="Uchiyama I."/>
            <person name="Ito T."/>
            <person name="Fujiyama A."/>
            <person name="Inagaki F."/>
            <person name="Takami H."/>
        </authorList>
    </citation>
    <scope>NUCLEOTIDE SEQUENCE</scope>
    <source>
        <strain evidence="3">Expedition CK06-06</strain>
    </source>
</reference>